<sequence length="193" mass="21655">MHHQCGTVQSATEGNSTLPQSKITVFDPGRNHPSFFFPCISPSLLQETSANLDLQFLCNWIRSSNIFTNAVTQADIFGRLHARSNSGSSREQLHITREQLHVTSEQLHDSRGLRSSTNSVSRVYIPGTCILCPQRVPVQDLRRVRLIQILWTRGQHNTEPLIGPCTHSHNTGICRSLCTLAPISVFYFSLMLD</sequence>
<evidence type="ECO:0000313" key="3">
    <source>
        <dbReference type="Proteomes" id="UP000030748"/>
    </source>
</evidence>
<organism evidence="2 3">
    <name type="scientific">Erythranthe guttata</name>
    <name type="common">Yellow monkey flower</name>
    <name type="synonym">Mimulus guttatus</name>
    <dbReference type="NCBI Taxonomy" id="4155"/>
    <lineage>
        <taxon>Eukaryota</taxon>
        <taxon>Viridiplantae</taxon>
        <taxon>Streptophyta</taxon>
        <taxon>Embryophyta</taxon>
        <taxon>Tracheophyta</taxon>
        <taxon>Spermatophyta</taxon>
        <taxon>Magnoliopsida</taxon>
        <taxon>eudicotyledons</taxon>
        <taxon>Gunneridae</taxon>
        <taxon>Pentapetalae</taxon>
        <taxon>asterids</taxon>
        <taxon>lamiids</taxon>
        <taxon>Lamiales</taxon>
        <taxon>Phrymaceae</taxon>
        <taxon>Erythranthe</taxon>
    </lineage>
</organism>
<name>A0A022QNN8_ERYGU</name>
<accession>A0A022QNN8</accession>
<protein>
    <submittedName>
        <fullName evidence="2">Uncharacterized protein</fullName>
    </submittedName>
</protein>
<proteinExistence type="predicted"/>
<reference evidence="2 3" key="1">
    <citation type="journal article" date="2013" name="Proc. Natl. Acad. Sci. U.S.A.">
        <title>Fine-scale variation in meiotic recombination in Mimulus inferred from population shotgun sequencing.</title>
        <authorList>
            <person name="Hellsten U."/>
            <person name="Wright K.M."/>
            <person name="Jenkins J."/>
            <person name="Shu S."/>
            <person name="Yuan Y."/>
            <person name="Wessler S.R."/>
            <person name="Schmutz J."/>
            <person name="Willis J.H."/>
            <person name="Rokhsar D.S."/>
        </authorList>
    </citation>
    <scope>NUCLEOTIDE SEQUENCE [LARGE SCALE GENOMIC DNA]</scope>
    <source>
        <strain evidence="3">cv. DUN x IM62</strain>
    </source>
</reference>
<evidence type="ECO:0000256" key="1">
    <source>
        <dbReference type="SAM" id="MobiDB-lite"/>
    </source>
</evidence>
<dbReference type="AlphaFoldDB" id="A0A022QNN8"/>
<evidence type="ECO:0000313" key="2">
    <source>
        <dbReference type="EMBL" id="EYU28908.1"/>
    </source>
</evidence>
<keyword evidence="3" id="KW-1185">Reference proteome</keyword>
<feature type="region of interest" description="Disordered" evidence="1">
    <location>
        <begin position="1"/>
        <end position="23"/>
    </location>
</feature>
<dbReference type="Proteomes" id="UP000030748">
    <property type="component" value="Unassembled WGS sequence"/>
</dbReference>
<dbReference type="EMBL" id="KI631311">
    <property type="protein sequence ID" value="EYU28908.1"/>
    <property type="molecule type" value="Genomic_DNA"/>
</dbReference>
<gene>
    <name evidence="2" type="ORF">MIMGU_mgv1a014342mg</name>
</gene>